<gene>
    <name evidence="2" type="ORF">BJ508DRAFT_240549</name>
</gene>
<feature type="domain" description="H-type lectin" evidence="1">
    <location>
        <begin position="249"/>
        <end position="313"/>
    </location>
</feature>
<dbReference type="AlphaFoldDB" id="A0A3N4I0J5"/>
<name>A0A3N4I0J5_ASCIM</name>
<dbReference type="GO" id="GO:0030247">
    <property type="term" value="F:polysaccharide binding"/>
    <property type="evidence" value="ECO:0007669"/>
    <property type="project" value="TreeGrafter"/>
</dbReference>
<sequence length="316" mass="34955">MSLNESKDIDGTDKVFINWLELPAGDSHNEIPLWQHGEWYSRETLPDNSTLEHTGFPIRFPKRFRTEPKVVLFLSGINTDCTTDLTFFIYASDTSRNGFKLVIDIWNNSKLHGLKVSWVAYASESLPGVCSGSVDTHSFRKNSEPQHYNTSYVSFPTGMFTKPPKVLAGLDYLDFESGKELNIRTFVSNVSIHGMCWHANSSGGTVNRGTGVFWVAYASESVNGVYSGSASTLSFRSESDPQHHNMGYVAFPSGKFTKPPKVMIGLDQLHLAGGTEQNIKAFVSNVSTSGMCWNADSWGDTVNYSAGISFLAIEED</sequence>
<dbReference type="EMBL" id="ML119698">
    <property type="protein sequence ID" value="RPA79489.1"/>
    <property type="molecule type" value="Genomic_DNA"/>
</dbReference>
<evidence type="ECO:0000259" key="1">
    <source>
        <dbReference type="Pfam" id="PF09458"/>
    </source>
</evidence>
<reference evidence="2 3" key="1">
    <citation type="journal article" date="2018" name="Nat. Ecol. Evol.">
        <title>Pezizomycetes genomes reveal the molecular basis of ectomycorrhizal truffle lifestyle.</title>
        <authorList>
            <person name="Murat C."/>
            <person name="Payen T."/>
            <person name="Noel B."/>
            <person name="Kuo A."/>
            <person name="Morin E."/>
            <person name="Chen J."/>
            <person name="Kohler A."/>
            <person name="Krizsan K."/>
            <person name="Balestrini R."/>
            <person name="Da Silva C."/>
            <person name="Montanini B."/>
            <person name="Hainaut M."/>
            <person name="Levati E."/>
            <person name="Barry K.W."/>
            <person name="Belfiori B."/>
            <person name="Cichocki N."/>
            <person name="Clum A."/>
            <person name="Dockter R.B."/>
            <person name="Fauchery L."/>
            <person name="Guy J."/>
            <person name="Iotti M."/>
            <person name="Le Tacon F."/>
            <person name="Lindquist E.A."/>
            <person name="Lipzen A."/>
            <person name="Malagnac F."/>
            <person name="Mello A."/>
            <person name="Molinier V."/>
            <person name="Miyauchi S."/>
            <person name="Poulain J."/>
            <person name="Riccioni C."/>
            <person name="Rubini A."/>
            <person name="Sitrit Y."/>
            <person name="Splivallo R."/>
            <person name="Traeger S."/>
            <person name="Wang M."/>
            <person name="Zifcakova L."/>
            <person name="Wipf D."/>
            <person name="Zambonelli A."/>
            <person name="Paolocci F."/>
            <person name="Nowrousian M."/>
            <person name="Ottonello S."/>
            <person name="Baldrian P."/>
            <person name="Spatafora J.W."/>
            <person name="Henrissat B."/>
            <person name="Nagy L.G."/>
            <person name="Aury J.M."/>
            <person name="Wincker P."/>
            <person name="Grigoriev I.V."/>
            <person name="Bonfante P."/>
            <person name="Martin F.M."/>
        </authorList>
    </citation>
    <scope>NUCLEOTIDE SEQUENCE [LARGE SCALE GENOMIC DNA]</scope>
    <source>
        <strain evidence="2 3">RN42</strain>
    </source>
</reference>
<dbReference type="GO" id="GO:0098636">
    <property type="term" value="C:protein complex involved in cell adhesion"/>
    <property type="evidence" value="ECO:0007669"/>
    <property type="project" value="TreeGrafter"/>
</dbReference>
<dbReference type="Gene3D" id="2.60.40.2080">
    <property type="match status" value="3"/>
</dbReference>
<dbReference type="GO" id="GO:0009986">
    <property type="term" value="C:cell surface"/>
    <property type="evidence" value="ECO:0007669"/>
    <property type="project" value="TreeGrafter"/>
</dbReference>
<dbReference type="GO" id="GO:0098609">
    <property type="term" value="P:cell-cell adhesion"/>
    <property type="evidence" value="ECO:0007669"/>
    <property type="project" value="TreeGrafter"/>
</dbReference>
<organism evidence="2 3">
    <name type="scientific">Ascobolus immersus RN42</name>
    <dbReference type="NCBI Taxonomy" id="1160509"/>
    <lineage>
        <taxon>Eukaryota</taxon>
        <taxon>Fungi</taxon>
        <taxon>Dikarya</taxon>
        <taxon>Ascomycota</taxon>
        <taxon>Pezizomycotina</taxon>
        <taxon>Pezizomycetes</taxon>
        <taxon>Pezizales</taxon>
        <taxon>Ascobolaceae</taxon>
        <taxon>Ascobolus</taxon>
    </lineage>
</organism>
<feature type="domain" description="H-type lectin" evidence="1">
    <location>
        <begin position="57"/>
        <end position="121"/>
    </location>
</feature>
<accession>A0A3N4I0J5</accession>
<dbReference type="PANTHER" id="PTHR46938:SF1">
    <property type="entry name" value="DISCOIDIN-1 SUBUNIT A-RELATED"/>
    <property type="match status" value="1"/>
</dbReference>
<dbReference type="PANTHER" id="PTHR46938">
    <property type="entry name" value="DISCOIDIN-1 SUBUNIT A-RELATED-RELATED"/>
    <property type="match status" value="1"/>
</dbReference>
<dbReference type="Pfam" id="PF09458">
    <property type="entry name" value="H_lectin"/>
    <property type="match status" value="3"/>
</dbReference>
<dbReference type="InterPro" id="IPR037221">
    <property type="entry name" value="H-type_lectin_dom_sf"/>
</dbReference>
<dbReference type="InterPro" id="IPR052487">
    <property type="entry name" value="Galactose-binding_lectin"/>
</dbReference>
<protein>
    <recommendedName>
        <fullName evidence="1">H-type lectin domain-containing protein</fullName>
    </recommendedName>
</protein>
<feature type="domain" description="H-type lectin" evidence="1">
    <location>
        <begin position="152"/>
        <end position="217"/>
    </location>
</feature>
<dbReference type="Proteomes" id="UP000275078">
    <property type="component" value="Unassembled WGS sequence"/>
</dbReference>
<dbReference type="InterPro" id="IPR019019">
    <property type="entry name" value="H-type_lectin_domain"/>
</dbReference>
<evidence type="ECO:0000313" key="3">
    <source>
        <dbReference type="Proteomes" id="UP000275078"/>
    </source>
</evidence>
<dbReference type="GO" id="GO:0070492">
    <property type="term" value="F:oligosaccharide binding"/>
    <property type="evidence" value="ECO:0007669"/>
    <property type="project" value="TreeGrafter"/>
</dbReference>
<dbReference type="GO" id="GO:0046871">
    <property type="term" value="F:N-acetylgalactosamine binding"/>
    <property type="evidence" value="ECO:0007669"/>
    <property type="project" value="TreeGrafter"/>
</dbReference>
<dbReference type="OrthoDB" id="291007at2759"/>
<keyword evidence="3" id="KW-1185">Reference proteome</keyword>
<evidence type="ECO:0000313" key="2">
    <source>
        <dbReference type="EMBL" id="RPA79489.1"/>
    </source>
</evidence>
<proteinExistence type="predicted"/>
<dbReference type="SUPFAM" id="SSF141086">
    <property type="entry name" value="Agglutinin HPA-like"/>
    <property type="match status" value="3"/>
</dbReference>